<reference evidence="2 3" key="1">
    <citation type="submission" date="2020-04" db="EMBL/GenBank/DDBJ databases">
        <title>A Flavivirga sp. nov.</title>
        <authorList>
            <person name="Sun X."/>
        </authorList>
    </citation>
    <scope>NUCLEOTIDE SEQUENCE [LARGE SCALE GENOMIC DNA]</scope>
    <source>
        <strain evidence="2 3">Y03</strain>
    </source>
</reference>
<feature type="transmembrane region" description="Helical" evidence="1">
    <location>
        <begin position="134"/>
        <end position="153"/>
    </location>
</feature>
<feature type="transmembrane region" description="Helical" evidence="1">
    <location>
        <begin position="165"/>
        <end position="187"/>
    </location>
</feature>
<name>A0ABX1RX81_9FLAO</name>
<feature type="transmembrane region" description="Helical" evidence="1">
    <location>
        <begin position="88"/>
        <end position="114"/>
    </location>
</feature>
<evidence type="ECO:0000313" key="2">
    <source>
        <dbReference type="EMBL" id="NMH88169.1"/>
    </source>
</evidence>
<dbReference type="Proteomes" id="UP000746690">
    <property type="component" value="Unassembled WGS sequence"/>
</dbReference>
<keyword evidence="1" id="KW-0812">Transmembrane</keyword>
<evidence type="ECO:0000256" key="1">
    <source>
        <dbReference type="SAM" id="Phobius"/>
    </source>
</evidence>
<proteinExistence type="predicted"/>
<accession>A0ABX1RX81</accession>
<organism evidence="2 3">
    <name type="scientific">Flavivirga algicola</name>
    <dbReference type="NCBI Taxonomy" id="2729136"/>
    <lineage>
        <taxon>Bacteria</taxon>
        <taxon>Pseudomonadati</taxon>
        <taxon>Bacteroidota</taxon>
        <taxon>Flavobacteriia</taxon>
        <taxon>Flavobacteriales</taxon>
        <taxon>Flavobacteriaceae</taxon>
        <taxon>Flavivirga</taxon>
    </lineage>
</organism>
<gene>
    <name evidence="2" type="ORF">HHX25_11690</name>
</gene>
<keyword evidence="1" id="KW-1133">Transmembrane helix</keyword>
<keyword evidence="3" id="KW-1185">Reference proteome</keyword>
<dbReference type="EMBL" id="JABBHF010000006">
    <property type="protein sequence ID" value="NMH88169.1"/>
    <property type="molecule type" value="Genomic_DNA"/>
</dbReference>
<comment type="caution">
    <text evidence="2">The sequence shown here is derived from an EMBL/GenBank/DDBJ whole genome shotgun (WGS) entry which is preliminary data.</text>
</comment>
<keyword evidence="1" id="KW-0472">Membrane</keyword>
<evidence type="ECO:0000313" key="3">
    <source>
        <dbReference type="Proteomes" id="UP000746690"/>
    </source>
</evidence>
<feature type="transmembrane region" description="Helical" evidence="1">
    <location>
        <begin position="63"/>
        <end position="81"/>
    </location>
</feature>
<feature type="transmembrane region" description="Helical" evidence="1">
    <location>
        <begin position="203"/>
        <end position="219"/>
    </location>
</feature>
<feature type="transmembrane region" description="Helical" evidence="1">
    <location>
        <begin position="23"/>
        <end position="43"/>
    </location>
</feature>
<dbReference type="RefSeq" id="WP_169673438.1">
    <property type="nucleotide sequence ID" value="NZ_JABBHF010000006.1"/>
</dbReference>
<protein>
    <submittedName>
        <fullName evidence="2">Uncharacterized protein</fullName>
    </submittedName>
</protein>
<sequence length="220" mass="25953">MIKISLNQVLNWFFGLFKANKPLLILMILIDFIFISIHCLLLYEFIDYNLNFFIEKDLGFAEFYQYIKEFGIFLMLLLLSYKEKRLIYLVWALFFLYVLLDDSLSLHEIYGVYLADYFNFRSQFNLRAEDFGELLIFALLGIIFFTSVVFTFFRADAKGRLVTKTLFVLILMLVFFGVFIDLLHIAIPDAKNEFAVIEEGGEMVVMSFIFAYTLSLNYIK</sequence>